<keyword evidence="1" id="KW-0812">Transmembrane</keyword>
<proteinExistence type="predicted"/>
<keyword evidence="1" id="KW-0472">Membrane</keyword>
<feature type="transmembrane region" description="Helical" evidence="1">
    <location>
        <begin position="140"/>
        <end position="158"/>
    </location>
</feature>
<evidence type="ECO:0000256" key="1">
    <source>
        <dbReference type="SAM" id="Phobius"/>
    </source>
</evidence>
<feature type="transmembrane region" description="Helical" evidence="1">
    <location>
        <begin position="170"/>
        <end position="189"/>
    </location>
</feature>
<feature type="transmembrane region" description="Helical" evidence="1">
    <location>
        <begin position="85"/>
        <end position="106"/>
    </location>
</feature>
<evidence type="ECO:0000313" key="2">
    <source>
        <dbReference type="EMBL" id="TGG78425.1"/>
    </source>
</evidence>
<name>A0A8H1QN36_9ACTN</name>
<keyword evidence="1" id="KW-1133">Transmembrane helix</keyword>
<dbReference type="EMBL" id="RCIY01000087">
    <property type="protein sequence ID" value="TGG78425.1"/>
    <property type="molecule type" value="Genomic_DNA"/>
</dbReference>
<organism evidence="2 3">
    <name type="scientific">Streptomyces albus</name>
    <dbReference type="NCBI Taxonomy" id="1888"/>
    <lineage>
        <taxon>Bacteria</taxon>
        <taxon>Bacillati</taxon>
        <taxon>Actinomycetota</taxon>
        <taxon>Actinomycetes</taxon>
        <taxon>Kitasatosporales</taxon>
        <taxon>Streptomycetaceae</taxon>
        <taxon>Streptomyces</taxon>
    </lineage>
</organism>
<protein>
    <submittedName>
        <fullName evidence="2">Uncharacterized protein</fullName>
    </submittedName>
</protein>
<accession>A0A8H1QN36</accession>
<sequence>MQWWLKARRVNTTLLTSYAVFVALVLLLQDVVADLPSFLTGGDNPVVAILMAPVPLYAALMMSLESRLPAAEDTGTRPVRLMDAGLVLTVIAAAALAGTVIGLSFASSSALAVGRNTAFLVGLTLCTRPLIGSPAVMTPVAWLLAVMLFGFDHGHPYFWSVLPRANDDPIALMAAAVSLALGLVGQMTLRPRAIS</sequence>
<feature type="transmembrane region" description="Helical" evidence="1">
    <location>
        <begin position="12"/>
        <end position="33"/>
    </location>
</feature>
<dbReference type="Proteomes" id="UP000298111">
    <property type="component" value="Unassembled WGS sequence"/>
</dbReference>
<reference evidence="2 3" key="1">
    <citation type="submission" date="2018-10" db="EMBL/GenBank/DDBJ databases">
        <title>Isolation of pseudouridimycin from Streptomyces albus DSM 40763.</title>
        <authorList>
            <person name="Rosenqvist P."/>
            <person name="Metsae-Ketelae M."/>
            <person name="Virta P."/>
        </authorList>
    </citation>
    <scope>NUCLEOTIDE SEQUENCE [LARGE SCALE GENOMIC DNA]</scope>
    <source>
        <strain evidence="2 3">DSM 40763</strain>
    </source>
</reference>
<feature type="transmembrane region" description="Helical" evidence="1">
    <location>
        <begin position="45"/>
        <end position="64"/>
    </location>
</feature>
<dbReference type="AlphaFoldDB" id="A0A8H1QN36"/>
<comment type="caution">
    <text evidence="2">The sequence shown here is derived from an EMBL/GenBank/DDBJ whole genome shotgun (WGS) entry which is preliminary data.</text>
</comment>
<evidence type="ECO:0000313" key="3">
    <source>
        <dbReference type="Proteomes" id="UP000298111"/>
    </source>
</evidence>
<gene>
    <name evidence="2" type="ORF">D8771_24775</name>
</gene>